<dbReference type="RefSeq" id="WP_381423802.1">
    <property type="nucleotide sequence ID" value="NZ_JBHSDH010000013.1"/>
</dbReference>
<dbReference type="Gene3D" id="3.10.129.10">
    <property type="entry name" value="Hotdog Thioesterase"/>
    <property type="match status" value="1"/>
</dbReference>
<reference evidence="4" key="1">
    <citation type="journal article" date="2019" name="Int. J. Syst. Evol. Microbiol.">
        <title>The Global Catalogue of Microorganisms (GCM) 10K type strain sequencing project: providing services to taxonomists for standard genome sequencing and annotation.</title>
        <authorList>
            <consortium name="The Broad Institute Genomics Platform"/>
            <consortium name="The Broad Institute Genome Sequencing Center for Infectious Disease"/>
            <person name="Wu L."/>
            <person name="Ma J."/>
        </authorList>
    </citation>
    <scope>NUCLEOTIDE SEQUENCE [LARGE SCALE GENOMIC DNA]</scope>
    <source>
        <strain evidence="4">CECT 8531</strain>
    </source>
</reference>
<dbReference type="NCBIfam" id="TIGR00051">
    <property type="entry name" value="YbgC/FadM family acyl-CoA thioesterase"/>
    <property type="match status" value="1"/>
</dbReference>
<comment type="caution">
    <text evidence="3">The sequence shown here is derived from an EMBL/GenBank/DDBJ whole genome shotgun (WGS) entry which is preliminary data.</text>
</comment>
<name>A0ABV8RHZ4_9SPHN</name>
<dbReference type="EC" id="3.1.2.-" evidence="3"/>
<accession>A0ABV8RHZ4</accession>
<gene>
    <name evidence="3" type="ORF">ACFOWX_10335</name>
</gene>
<organism evidence="3 4">
    <name type="scientific">Sphingorhabdus arenilitoris</name>
    <dbReference type="NCBI Taxonomy" id="1490041"/>
    <lineage>
        <taxon>Bacteria</taxon>
        <taxon>Pseudomonadati</taxon>
        <taxon>Pseudomonadota</taxon>
        <taxon>Alphaproteobacteria</taxon>
        <taxon>Sphingomonadales</taxon>
        <taxon>Sphingomonadaceae</taxon>
        <taxon>Sphingorhabdus</taxon>
    </lineage>
</organism>
<evidence type="ECO:0000313" key="3">
    <source>
        <dbReference type="EMBL" id="MFC4292809.1"/>
    </source>
</evidence>
<protein>
    <submittedName>
        <fullName evidence="3">Acyl-CoA thioesterase</fullName>
        <ecNumber evidence="3">3.1.2.-</ecNumber>
    </submittedName>
</protein>
<dbReference type="Pfam" id="PF13279">
    <property type="entry name" value="4HBT_2"/>
    <property type="match status" value="1"/>
</dbReference>
<dbReference type="InterPro" id="IPR006684">
    <property type="entry name" value="YbgC/YbaW"/>
</dbReference>
<dbReference type="CDD" id="cd00586">
    <property type="entry name" value="4HBT"/>
    <property type="match status" value="1"/>
</dbReference>
<dbReference type="SUPFAM" id="SSF54637">
    <property type="entry name" value="Thioesterase/thiol ester dehydrase-isomerase"/>
    <property type="match status" value="1"/>
</dbReference>
<keyword evidence="4" id="KW-1185">Reference proteome</keyword>
<keyword evidence="2 3" id="KW-0378">Hydrolase</keyword>
<evidence type="ECO:0000313" key="4">
    <source>
        <dbReference type="Proteomes" id="UP001595887"/>
    </source>
</evidence>
<proteinExistence type="inferred from homology"/>
<comment type="similarity">
    <text evidence="1">Belongs to the 4-hydroxybenzoyl-CoA thioesterase family.</text>
</comment>
<dbReference type="PIRSF" id="PIRSF003230">
    <property type="entry name" value="YbgC"/>
    <property type="match status" value="1"/>
</dbReference>
<evidence type="ECO:0000256" key="2">
    <source>
        <dbReference type="ARBA" id="ARBA00022801"/>
    </source>
</evidence>
<dbReference type="GO" id="GO:0016787">
    <property type="term" value="F:hydrolase activity"/>
    <property type="evidence" value="ECO:0007669"/>
    <property type="project" value="UniProtKB-KW"/>
</dbReference>
<dbReference type="InterPro" id="IPR050563">
    <property type="entry name" value="4-hydroxybenzoyl-CoA_TE"/>
</dbReference>
<dbReference type="PANTHER" id="PTHR31793">
    <property type="entry name" value="4-HYDROXYBENZOYL-COA THIOESTERASE FAMILY MEMBER"/>
    <property type="match status" value="1"/>
</dbReference>
<sequence>MSRADFAFHHQFRVRWSETDAQGIVFNARYLDYADIAITEYWRALNFAEKYPDTAVHTHVKKATILWSAPIRPDEIIEVMVRTPHVGRTSFTQIVEIHGTATQQDDLRAEIEMVYVQVDLATHRPAPLPEWLGAEFAAFDAQAD</sequence>
<evidence type="ECO:0000256" key="1">
    <source>
        <dbReference type="ARBA" id="ARBA00005953"/>
    </source>
</evidence>
<dbReference type="Proteomes" id="UP001595887">
    <property type="component" value="Unassembled WGS sequence"/>
</dbReference>
<dbReference type="EMBL" id="JBHSDH010000013">
    <property type="protein sequence ID" value="MFC4292809.1"/>
    <property type="molecule type" value="Genomic_DNA"/>
</dbReference>
<dbReference type="PANTHER" id="PTHR31793:SF27">
    <property type="entry name" value="NOVEL THIOESTERASE SUPERFAMILY DOMAIN AND SAPOSIN A-TYPE DOMAIN CONTAINING PROTEIN (0610012H03RIK)"/>
    <property type="match status" value="1"/>
</dbReference>
<dbReference type="InterPro" id="IPR029069">
    <property type="entry name" value="HotDog_dom_sf"/>
</dbReference>